<dbReference type="InterPro" id="IPR001940">
    <property type="entry name" value="Peptidase_S1C"/>
</dbReference>
<dbReference type="InterPro" id="IPR011990">
    <property type="entry name" value="TPR-like_helical_dom_sf"/>
</dbReference>
<dbReference type="InterPro" id="IPR009003">
    <property type="entry name" value="Peptidase_S1_PA"/>
</dbReference>
<keyword evidence="2" id="KW-0378">Hydrolase</keyword>
<evidence type="ECO:0000313" key="4">
    <source>
        <dbReference type="EMBL" id="MEK7950985.1"/>
    </source>
</evidence>
<evidence type="ECO:0000256" key="2">
    <source>
        <dbReference type="ARBA" id="ARBA00022801"/>
    </source>
</evidence>
<feature type="signal peptide" evidence="3">
    <location>
        <begin position="1"/>
        <end position="21"/>
    </location>
</feature>
<dbReference type="SUPFAM" id="SSF48452">
    <property type="entry name" value="TPR-like"/>
    <property type="match status" value="1"/>
</dbReference>
<proteinExistence type="predicted"/>
<organism evidence="4 5">
    <name type="scientific">Luteolibacter soli</name>
    <dbReference type="NCBI Taxonomy" id="3135280"/>
    <lineage>
        <taxon>Bacteria</taxon>
        <taxon>Pseudomonadati</taxon>
        <taxon>Verrucomicrobiota</taxon>
        <taxon>Verrucomicrobiia</taxon>
        <taxon>Verrucomicrobiales</taxon>
        <taxon>Verrucomicrobiaceae</taxon>
        <taxon>Luteolibacter</taxon>
    </lineage>
</organism>
<name>A0ABU9AWG1_9BACT</name>
<dbReference type="Gene3D" id="2.40.10.120">
    <property type="match status" value="1"/>
</dbReference>
<evidence type="ECO:0000256" key="3">
    <source>
        <dbReference type="SAM" id="SignalP"/>
    </source>
</evidence>
<dbReference type="Pfam" id="PF13365">
    <property type="entry name" value="Trypsin_2"/>
    <property type="match status" value="1"/>
</dbReference>
<dbReference type="Proteomes" id="UP001371305">
    <property type="component" value="Unassembled WGS sequence"/>
</dbReference>
<keyword evidence="1" id="KW-0645">Protease</keyword>
<reference evidence="4 5" key="1">
    <citation type="submission" date="2024-04" db="EMBL/GenBank/DDBJ databases">
        <title>Luteolibacter sp. isolated from soil.</title>
        <authorList>
            <person name="An J."/>
        </authorList>
    </citation>
    <scope>NUCLEOTIDE SEQUENCE [LARGE SCALE GENOMIC DNA]</scope>
    <source>
        <strain evidence="4 5">Y139</strain>
    </source>
</reference>
<evidence type="ECO:0000313" key="5">
    <source>
        <dbReference type="Proteomes" id="UP001371305"/>
    </source>
</evidence>
<keyword evidence="5" id="KW-1185">Reference proteome</keyword>
<feature type="chain" id="PRO_5046867400" evidence="3">
    <location>
        <begin position="22"/>
        <end position="516"/>
    </location>
</feature>
<evidence type="ECO:0000256" key="1">
    <source>
        <dbReference type="ARBA" id="ARBA00022670"/>
    </source>
</evidence>
<dbReference type="PANTHER" id="PTHR43343">
    <property type="entry name" value="PEPTIDASE S12"/>
    <property type="match status" value="1"/>
</dbReference>
<protein>
    <submittedName>
        <fullName evidence="4">Trypsin-like peptidase domain-containing protein</fullName>
    </submittedName>
</protein>
<accession>A0ABU9AWG1</accession>
<dbReference type="PANTHER" id="PTHR43343:SF3">
    <property type="entry name" value="PROTEASE DO-LIKE 8, CHLOROPLASTIC"/>
    <property type="match status" value="1"/>
</dbReference>
<dbReference type="PRINTS" id="PR00834">
    <property type="entry name" value="PROTEASES2C"/>
</dbReference>
<dbReference type="SUPFAM" id="SSF50494">
    <property type="entry name" value="Trypsin-like serine proteases"/>
    <property type="match status" value="1"/>
</dbReference>
<dbReference type="InterPro" id="IPR051201">
    <property type="entry name" value="Chloro_Bact_Ser_Proteases"/>
</dbReference>
<dbReference type="Gene3D" id="1.25.40.10">
    <property type="entry name" value="Tetratricopeptide repeat domain"/>
    <property type="match status" value="1"/>
</dbReference>
<gene>
    <name evidence="4" type="ORF">WKV53_10780</name>
</gene>
<keyword evidence="3" id="KW-0732">Signal</keyword>
<dbReference type="EMBL" id="JBBUKT010000003">
    <property type="protein sequence ID" value="MEK7950985.1"/>
    <property type="molecule type" value="Genomic_DNA"/>
</dbReference>
<sequence>MNAMKIARWLIIPLFASGATAQVKDATKLFEALEPSVVLISDEEGGGSGVVLSADGMILTNAHVAGAALPLTVSAIVEEGGKTVLKSFPNAELHKVHATSDLALLKLTAPGCRFRPASLSKSEDDTKTGGTCYALGFPFLPGQNKPAITITKGIISSARRMVGELPYIQLDAALNPGNSGGALVNDKGILIGIPTLRIEGTERIGMATPIAGLKMDQFVDPKDRKGDPQEARRLSNIASALTLRDALSLGFDDEAAALALYLQRQAIALEPNNPEWSIAISSMYLRFDKTNLARAYAEQAVKLAPKSLNGRLGLAELFDALKEPEKAAAQRMAGLPLLTDSTEPELRKNLFEKLAENFLATGQPVRALYMLSWSGLTTPADAGPAQRLALQTAERSVPQALLREIMDKKTGHSLEDMEAIVRRAATAGPVTPLPVEPRDDTGKKTGASTVVTEVHFKNGVEVRMADSPPGVTFNREKGTVEWTPPPFSRVAEARVLFALKNPDGNEELEVVVLRRN</sequence>
<comment type="caution">
    <text evidence="4">The sequence shown here is derived from an EMBL/GenBank/DDBJ whole genome shotgun (WGS) entry which is preliminary data.</text>
</comment>